<comment type="catalytic activity">
    <reaction evidence="11 13">
        <text>L-cysteinyl-[protein] + hexadecanoyl-CoA = S-hexadecanoyl-L-cysteinyl-[protein] + CoA</text>
        <dbReference type="Rhea" id="RHEA:36683"/>
        <dbReference type="Rhea" id="RHEA-COMP:10131"/>
        <dbReference type="Rhea" id="RHEA-COMP:11032"/>
        <dbReference type="ChEBI" id="CHEBI:29950"/>
        <dbReference type="ChEBI" id="CHEBI:57287"/>
        <dbReference type="ChEBI" id="CHEBI:57379"/>
        <dbReference type="ChEBI" id="CHEBI:74151"/>
        <dbReference type="EC" id="2.3.1.225"/>
    </reaction>
</comment>
<name>A0A1G4JQP4_9SACH</name>
<evidence type="ECO:0000256" key="4">
    <source>
        <dbReference type="ARBA" id="ARBA00022737"/>
    </source>
</evidence>
<dbReference type="PANTHER" id="PTHR24161:SF85">
    <property type="entry name" value="PALMITOYLTRANSFERASE HIP14"/>
    <property type="match status" value="1"/>
</dbReference>
<dbReference type="PROSITE" id="PS50216">
    <property type="entry name" value="DHHC"/>
    <property type="match status" value="1"/>
</dbReference>
<comment type="domain">
    <text evidence="13">The DHHC domain is required for palmitoyltransferase activity.</text>
</comment>
<dbReference type="PROSITE" id="PS50297">
    <property type="entry name" value="ANK_REP_REGION"/>
    <property type="match status" value="3"/>
</dbReference>
<dbReference type="AlphaFoldDB" id="A0A1G4JQP4"/>
<dbReference type="Gene3D" id="1.25.40.20">
    <property type="entry name" value="Ankyrin repeat-containing domain"/>
    <property type="match status" value="1"/>
</dbReference>
<gene>
    <name evidence="16" type="ORF">LADA_0G01398G</name>
</gene>
<evidence type="ECO:0000313" key="17">
    <source>
        <dbReference type="Proteomes" id="UP000190274"/>
    </source>
</evidence>
<feature type="repeat" description="ANK" evidence="12">
    <location>
        <begin position="83"/>
        <end position="115"/>
    </location>
</feature>
<keyword evidence="4" id="KW-0677">Repeat</keyword>
<dbReference type="Proteomes" id="UP000190274">
    <property type="component" value="Chromosome G"/>
</dbReference>
<keyword evidence="9" id="KW-0449">Lipoprotein</keyword>
<organism evidence="16 17">
    <name type="scientific">Lachancea dasiensis</name>
    <dbReference type="NCBI Taxonomy" id="1072105"/>
    <lineage>
        <taxon>Eukaryota</taxon>
        <taxon>Fungi</taxon>
        <taxon>Dikarya</taxon>
        <taxon>Ascomycota</taxon>
        <taxon>Saccharomycotina</taxon>
        <taxon>Saccharomycetes</taxon>
        <taxon>Saccharomycetales</taxon>
        <taxon>Saccharomycetaceae</taxon>
        <taxon>Lachancea</taxon>
    </lineage>
</organism>
<dbReference type="PROSITE" id="PS50088">
    <property type="entry name" value="ANK_REPEAT"/>
    <property type="match status" value="4"/>
</dbReference>
<dbReference type="GO" id="GO:0031683">
    <property type="term" value="F:G-protein beta/gamma-subunit complex binding"/>
    <property type="evidence" value="ECO:0007669"/>
    <property type="project" value="EnsemblFungi"/>
</dbReference>
<dbReference type="InterPro" id="IPR036770">
    <property type="entry name" value="Ankyrin_rpt-contain_sf"/>
</dbReference>
<dbReference type="STRING" id="1266660.A0A1G4JQP4"/>
<dbReference type="PANTHER" id="PTHR24161">
    <property type="entry name" value="ANK_REP_REGION DOMAIN-CONTAINING PROTEIN-RELATED"/>
    <property type="match status" value="1"/>
</dbReference>
<evidence type="ECO:0000313" key="16">
    <source>
        <dbReference type="EMBL" id="SCU93112.1"/>
    </source>
</evidence>
<feature type="repeat" description="ANK" evidence="12">
    <location>
        <begin position="187"/>
        <end position="219"/>
    </location>
</feature>
<evidence type="ECO:0000256" key="3">
    <source>
        <dbReference type="ARBA" id="ARBA00022692"/>
    </source>
</evidence>
<evidence type="ECO:0000256" key="13">
    <source>
        <dbReference type="RuleBase" id="RU079119"/>
    </source>
</evidence>
<feature type="region of interest" description="Disordered" evidence="14">
    <location>
        <begin position="1"/>
        <end position="23"/>
    </location>
</feature>
<evidence type="ECO:0000256" key="11">
    <source>
        <dbReference type="ARBA" id="ARBA00048048"/>
    </source>
</evidence>
<evidence type="ECO:0000256" key="5">
    <source>
        <dbReference type="ARBA" id="ARBA00022989"/>
    </source>
</evidence>
<evidence type="ECO:0000256" key="14">
    <source>
        <dbReference type="SAM" id="MobiDB-lite"/>
    </source>
</evidence>
<evidence type="ECO:0000256" key="12">
    <source>
        <dbReference type="PROSITE-ProRule" id="PRU00023"/>
    </source>
</evidence>
<sequence>MSSTNALSSESGPDQSEGVSLTSIEAILPGNGLSQEGDENNEGPELDSTLQKYREACQVGDLATVQTLVESGAIDLKQDYDSERVSGLHWASINNRLGVVQYLVKNGADVNFAGGNLNATPLHWAARYGYVYIVDYLLEHGADPALVDQQGFNFLHLSINSSNIMLVIYALYFVADDKVTIDSPDPNNRTPLLWAAYQGDLLSVKALIDFKANGSLVDSGGFSPLHWATVKGQPQVLKSLINYGCDYFQKTNDSKDCFVISKEMNTVKEFTTALRENGLRPDGTPITKYFSNQRNAKLTLFVTPWILVGLVIKLLATINVPIALVSAAITVYGSIRLLKKFVIPVIATDSGSDSFLKTPILAGLLFGSLLWVIYIWFTRIVPATFFEEPFYNLLFMSTATFCAFSFVNLVFSNPGKVFKEDDVDQVKVAIKELLRIGKYDTRHFCIDTYKRRPLRSKYSKFNSALIARFDHFCPWIYNDVGLRNHKLFLFFLMSLISGVACFAKTCLEYFDVLEDSSDANFNCGMFDDEICAGLQLDTFAFLVMVWAVIQGIWVSFLLLTQLFQTIKGLTNYELREKSLQRHGQDTATETFMTTPTDLMEEEELSMLTQSAINPSDRLVLAHSRGCFDVCCGLTGLDQFLLIVRGFFGFSRVSEGQRSVNRRSPINHGWKTNLTDFWLLSDVTAPLWQRFLFSPQHFKASLNNCEVDYSTLYTWPEVALSAEDLV</sequence>
<evidence type="ECO:0000256" key="9">
    <source>
        <dbReference type="ARBA" id="ARBA00023288"/>
    </source>
</evidence>
<feature type="transmembrane region" description="Helical" evidence="13">
    <location>
        <begin position="389"/>
        <end position="411"/>
    </location>
</feature>
<feature type="repeat" description="ANK" evidence="12">
    <location>
        <begin position="117"/>
        <end position="149"/>
    </location>
</feature>
<dbReference type="GO" id="GO:0090029">
    <property type="term" value="P:negative regulation of pheromone-dependent signal transduction involved in conjugation with cellular fusion"/>
    <property type="evidence" value="ECO:0007669"/>
    <property type="project" value="EnsemblFungi"/>
</dbReference>
<dbReference type="GO" id="GO:0006612">
    <property type="term" value="P:protein targeting to membrane"/>
    <property type="evidence" value="ECO:0007669"/>
    <property type="project" value="EnsemblFungi"/>
</dbReference>
<comment type="similarity">
    <text evidence="2">Belongs to the DHHC palmitoyltransferase family. AKR/ZDHHC17 subfamily.</text>
</comment>
<dbReference type="SUPFAM" id="SSF48403">
    <property type="entry name" value="Ankyrin repeat"/>
    <property type="match status" value="1"/>
</dbReference>
<feature type="domain" description="Palmitoyltransferase DHHC" evidence="15">
    <location>
        <begin position="439"/>
        <end position="575"/>
    </location>
</feature>
<dbReference type="InterPro" id="IPR001594">
    <property type="entry name" value="Palmitoyltrfase_DHHC"/>
</dbReference>
<dbReference type="SMART" id="SM00248">
    <property type="entry name" value="ANK"/>
    <property type="match status" value="5"/>
</dbReference>
<dbReference type="OrthoDB" id="6781668at2759"/>
<evidence type="ECO:0000256" key="1">
    <source>
        <dbReference type="ARBA" id="ARBA00004141"/>
    </source>
</evidence>
<evidence type="ECO:0000256" key="2">
    <source>
        <dbReference type="ARBA" id="ARBA00010104"/>
    </source>
</evidence>
<protein>
    <recommendedName>
        <fullName evidence="13">Palmitoyltransferase</fullName>
        <ecNumber evidence="13">2.3.1.225</ecNumber>
    </recommendedName>
</protein>
<dbReference type="InterPro" id="IPR002110">
    <property type="entry name" value="Ankyrin_rpt"/>
</dbReference>
<keyword evidence="3 13" id="KW-0812">Transmembrane</keyword>
<keyword evidence="6 12" id="KW-0040">ANK repeat</keyword>
<keyword evidence="7 13" id="KW-0472">Membrane</keyword>
<dbReference type="Pfam" id="PF01529">
    <property type="entry name" value="DHHC"/>
    <property type="match status" value="1"/>
</dbReference>
<evidence type="ECO:0000256" key="8">
    <source>
        <dbReference type="ARBA" id="ARBA00023139"/>
    </source>
</evidence>
<dbReference type="GO" id="GO:0030100">
    <property type="term" value="P:regulation of endocytosis"/>
    <property type="evidence" value="ECO:0007669"/>
    <property type="project" value="EnsemblFungi"/>
</dbReference>
<evidence type="ECO:0000256" key="6">
    <source>
        <dbReference type="ARBA" id="ARBA00023043"/>
    </source>
</evidence>
<keyword evidence="13" id="KW-0808">Transferase</keyword>
<evidence type="ECO:0000259" key="15">
    <source>
        <dbReference type="Pfam" id="PF01529"/>
    </source>
</evidence>
<dbReference type="GO" id="GO:0019706">
    <property type="term" value="F:protein-cysteine S-palmitoyltransferase activity"/>
    <property type="evidence" value="ECO:0007669"/>
    <property type="project" value="UniProtKB-EC"/>
</dbReference>
<keyword evidence="8" id="KW-0564">Palmitate</keyword>
<proteinExistence type="inferred from homology"/>
<accession>A0A1G4JQP4</accession>
<keyword evidence="10 13" id="KW-0012">Acyltransferase</keyword>
<feature type="transmembrane region" description="Helical" evidence="13">
    <location>
        <begin position="359"/>
        <end position="377"/>
    </location>
</feature>
<feature type="transmembrane region" description="Helical" evidence="13">
    <location>
        <begin position="487"/>
        <end position="510"/>
    </location>
</feature>
<feature type="repeat" description="ANK" evidence="12">
    <location>
        <begin position="220"/>
        <end position="252"/>
    </location>
</feature>
<dbReference type="GO" id="GO:0016020">
    <property type="term" value="C:membrane"/>
    <property type="evidence" value="ECO:0007669"/>
    <property type="project" value="UniProtKB-SubCell"/>
</dbReference>
<reference evidence="17" key="1">
    <citation type="submission" date="2016-03" db="EMBL/GenBank/DDBJ databases">
        <authorList>
            <person name="Devillers H."/>
        </authorList>
    </citation>
    <scope>NUCLEOTIDE SEQUENCE [LARGE SCALE GENOMIC DNA]</scope>
</reference>
<keyword evidence="5 13" id="KW-1133">Transmembrane helix</keyword>
<keyword evidence="17" id="KW-1185">Reference proteome</keyword>
<dbReference type="EMBL" id="LT598457">
    <property type="protein sequence ID" value="SCU93112.1"/>
    <property type="molecule type" value="Genomic_DNA"/>
</dbReference>
<comment type="subcellular location">
    <subcellularLocation>
        <location evidence="1">Membrane</location>
        <topology evidence="1">Multi-pass membrane protein</topology>
    </subcellularLocation>
</comment>
<dbReference type="Pfam" id="PF12796">
    <property type="entry name" value="Ank_2"/>
    <property type="match status" value="2"/>
</dbReference>
<evidence type="ECO:0000256" key="10">
    <source>
        <dbReference type="ARBA" id="ARBA00023315"/>
    </source>
</evidence>
<dbReference type="EC" id="2.3.1.225" evidence="13"/>
<evidence type="ECO:0000256" key="7">
    <source>
        <dbReference type="ARBA" id="ARBA00023136"/>
    </source>
</evidence>
<dbReference type="GO" id="GO:0005794">
    <property type="term" value="C:Golgi apparatus"/>
    <property type="evidence" value="ECO:0007669"/>
    <property type="project" value="EnsemblFungi"/>
</dbReference>
<feature type="transmembrane region" description="Helical" evidence="13">
    <location>
        <begin position="322"/>
        <end position="338"/>
    </location>
</feature>
<feature type="transmembrane region" description="Helical" evidence="13">
    <location>
        <begin position="539"/>
        <end position="559"/>
    </location>
</feature>